<evidence type="ECO:0000256" key="6">
    <source>
        <dbReference type="ARBA" id="ARBA00022989"/>
    </source>
</evidence>
<dbReference type="PANTHER" id="PTHR34295">
    <property type="entry name" value="BIOTIN TRANSPORTER BIOY"/>
    <property type="match status" value="1"/>
</dbReference>
<comment type="similarity">
    <text evidence="2 8">Belongs to the BioY family.</text>
</comment>
<organism evidence="10 11">
    <name type="scientific">Aciduricibacillus chroicocephali</name>
    <dbReference type="NCBI Taxonomy" id="3054939"/>
    <lineage>
        <taxon>Bacteria</taxon>
        <taxon>Bacillati</taxon>
        <taxon>Bacillota</taxon>
        <taxon>Bacilli</taxon>
        <taxon>Bacillales</taxon>
        <taxon>Bacillaceae</taxon>
        <taxon>Aciduricibacillus</taxon>
    </lineage>
</organism>
<reference evidence="10" key="1">
    <citation type="submission" date="2023-06" db="EMBL/GenBank/DDBJ databases">
        <title>A Treasure from Seagulls: Isolation and Description of Aciduricobacillus qingdaonensis gen. nov., sp. nov., a Rare Obligately Uric Acid-utilizing Member in the Family Bacillaceae.</title>
        <authorList>
            <person name="Liu W."/>
            <person name="Wang B."/>
        </authorList>
    </citation>
    <scope>NUCLEOTIDE SEQUENCE</scope>
    <source>
        <strain evidence="10">44XB</strain>
    </source>
</reference>
<evidence type="ECO:0000256" key="9">
    <source>
        <dbReference type="SAM" id="Phobius"/>
    </source>
</evidence>
<evidence type="ECO:0000313" key="11">
    <source>
        <dbReference type="Proteomes" id="UP001180087"/>
    </source>
</evidence>
<keyword evidence="3 8" id="KW-0813">Transport</keyword>
<dbReference type="Pfam" id="PF02632">
    <property type="entry name" value="BioY"/>
    <property type="match status" value="1"/>
</dbReference>
<keyword evidence="6 9" id="KW-1133">Transmembrane helix</keyword>
<name>A0ABY9KU57_9BACI</name>
<keyword evidence="4 8" id="KW-1003">Cell membrane</keyword>
<evidence type="ECO:0000256" key="5">
    <source>
        <dbReference type="ARBA" id="ARBA00022692"/>
    </source>
</evidence>
<dbReference type="EMBL" id="CP129113">
    <property type="protein sequence ID" value="WLV24444.1"/>
    <property type="molecule type" value="Genomic_DNA"/>
</dbReference>
<comment type="subcellular location">
    <subcellularLocation>
        <location evidence="1 8">Cell membrane</location>
        <topology evidence="1 8">Multi-pass membrane protein</topology>
    </subcellularLocation>
</comment>
<feature type="transmembrane region" description="Helical" evidence="9">
    <location>
        <begin position="146"/>
        <end position="168"/>
    </location>
</feature>
<evidence type="ECO:0000313" key="10">
    <source>
        <dbReference type="EMBL" id="WLV24444.1"/>
    </source>
</evidence>
<keyword evidence="5 9" id="KW-0812">Transmembrane</keyword>
<proteinExistence type="inferred from homology"/>
<dbReference type="InterPro" id="IPR003784">
    <property type="entry name" value="BioY"/>
</dbReference>
<protein>
    <recommendedName>
        <fullName evidence="8">Biotin transporter</fullName>
    </recommendedName>
</protein>
<dbReference type="Gene3D" id="1.10.1760.20">
    <property type="match status" value="1"/>
</dbReference>
<keyword evidence="7 8" id="KW-0472">Membrane</keyword>
<dbReference type="PIRSF" id="PIRSF016661">
    <property type="entry name" value="BioY"/>
    <property type="match status" value="1"/>
</dbReference>
<gene>
    <name evidence="10" type="ORF">QR721_12490</name>
</gene>
<evidence type="ECO:0000256" key="3">
    <source>
        <dbReference type="ARBA" id="ARBA00022448"/>
    </source>
</evidence>
<evidence type="ECO:0000256" key="1">
    <source>
        <dbReference type="ARBA" id="ARBA00004651"/>
    </source>
</evidence>
<evidence type="ECO:0000256" key="7">
    <source>
        <dbReference type="ARBA" id="ARBA00023136"/>
    </source>
</evidence>
<keyword evidence="11" id="KW-1185">Reference proteome</keyword>
<evidence type="ECO:0000256" key="4">
    <source>
        <dbReference type="ARBA" id="ARBA00022475"/>
    </source>
</evidence>
<dbReference type="PANTHER" id="PTHR34295:SF4">
    <property type="entry name" value="BIOTIN TRANSPORTER BIOY-RELATED"/>
    <property type="match status" value="1"/>
</dbReference>
<feature type="transmembrane region" description="Helical" evidence="9">
    <location>
        <begin position="115"/>
        <end position="140"/>
    </location>
</feature>
<accession>A0ABY9KU57</accession>
<evidence type="ECO:0000256" key="8">
    <source>
        <dbReference type="PIRNR" id="PIRNR016661"/>
    </source>
</evidence>
<feature type="transmembrane region" description="Helical" evidence="9">
    <location>
        <begin position="30"/>
        <end position="48"/>
    </location>
</feature>
<evidence type="ECO:0000256" key="2">
    <source>
        <dbReference type="ARBA" id="ARBA00010692"/>
    </source>
</evidence>
<feature type="transmembrane region" description="Helical" evidence="9">
    <location>
        <begin position="78"/>
        <end position="103"/>
    </location>
</feature>
<dbReference type="Proteomes" id="UP001180087">
    <property type="component" value="Chromosome"/>
</dbReference>
<dbReference type="RefSeq" id="WP_348027472.1">
    <property type="nucleotide sequence ID" value="NZ_CP129113.1"/>
</dbReference>
<sequence length="194" mass="20195">MKVKDLTYIALLAAVVAAFGLMPPIPLGFTPVPITLQTLGVLLAGGLLGAKRGGLSLLLFLALVAAGLPLLSGGRGGFSVFVGPSAGFLISWPITAFVLGYIFSKFKSLKITNVLAVNLTVGIFLIYLIGVPVQAAIMNIGVGEAAVASLAFIPGDAVKAVIASIIVYRLRNHSYFAKMVAEDKKEKKNIPQAS</sequence>
<feature type="transmembrane region" description="Helical" evidence="9">
    <location>
        <begin position="55"/>
        <end position="72"/>
    </location>
</feature>